<dbReference type="SUPFAM" id="SSF52833">
    <property type="entry name" value="Thioredoxin-like"/>
    <property type="match status" value="1"/>
</dbReference>
<dbReference type="InterPro" id="IPR042128">
    <property type="entry name" value="NuoE_dom"/>
</dbReference>
<keyword evidence="5 7" id="KW-0411">Iron-sulfur</keyword>
<feature type="binding site" evidence="7">
    <location>
        <position position="137"/>
    </location>
    <ligand>
        <name>[2Fe-2S] cluster</name>
        <dbReference type="ChEBI" id="CHEBI:190135"/>
    </ligand>
</feature>
<dbReference type="Gene3D" id="1.10.10.1590">
    <property type="entry name" value="NADH-quinone oxidoreductase subunit E"/>
    <property type="match status" value="1"/>
</dbReference>
<dbReference type="AlphaFoldDB" id="A0A2H3KMP6"/>
<dbReference type="GO" id="GO:0046872">
    <property type="term" value="F:metal ion binding"/>
    <property type="evidence" value="ECO:0007669"/>
    <property type="project" value="UniProtKB-KW"/>
</dbReference>
<dbReference type="InterPro" id="IPR036249">
    <property type="entry name" value="Thioredoxin-like_sf"/>
</dbReference>
<dbReference type="GO" id="GO:0016491">
    <property type="term" value="F:oxidoreductase activity"/>
    <property type="evidence" value="ECO:0007669"/>
    <property type="project" value="InterPro"/>
</dbReference>
<dbReference type="OrthoDB" id="9807941at2"/>
<dbReference type="InterPro" id="IPR028431">
    <property type="entry name" value="NADP_DH_HndA-like"/>
</dbReference>
<evidence type="ECO:0000313" key="8">
    <source>
        <dbReference type="EMBL" id="PDV99402.1"/>
    </source>
</evidence>
<proteinExistence type="inferred from homology"/>
<feature type="binding site" evidence="7">
    <location>
        <position position="92"/>
    </location>
    <ligand>
        <name>[2Fe-2S] cluster</name>
        <dbReference type="ChEBI" id="CHEBI:190135"/>
    </ligand>
</feature>
<evidence type="ECO:0000256" key="1">
    <source>
        <dbReference type="ARBA" id="ARBA00010643"/>
    </source>
</evidence>
<evidence type="ECO:0000256" key="4">
    <source>
        <dbReference type="ARBA" id="ARBA00023004"/>
    </source>
</evidence>
<comment type="caution">
    <text evidence="8">The sequence shown here is derived from an EMBL/GenBank/DDBJ whole genome shotgun (WGS) entry which is preliminary data.</text>
</comment>
<evidence type="ECO:0000256" key="2">
    <source>
        <dbReference type="ARBA" id="ARBA00022714"/>
    </source>
</evidence>
<dbReference type="FunFam" id="1.10.10.1590:FF:000001">
    <property type="entry name" value="NADH-quinone oxidoreductase subunit E"/>
    <property type="match status" value="1"/>
</dbReference>
<evidence type="ECO:0000256" key="6">
    <source>
        <dbReference type="ARBA" id="ARBA00034078"/>
    </source>
</evidence>
<keyword evidence="9" id="KW-1185">Reference proteome</keyword>
<dbReference type="CDD" id="cd03064">
    <property type="entry name" value="TRX_Fd_NuoE"/>
    <property type="match status" value="1"/>
</dbReference>
<dbReference type="PANTHER" id="PTHR43342:SF2">
    <property type="entry name" value="POTENTIAL NAD-REDUCING HYDROGENASE SUBUNIT"/>
    <property type="match status" value="1"/>
</dbReference>
<comment type="similarity">
    <text evidence="1">Belongs to the complex I 24 kDa subunit family.</text>
</comment>
<keyword evidence="2 7" id="KW-0001">2Fe-2S</keyword>
<dbReference type="PROSITE" id="PS01099">
    <property type="entry name" value="COMPLEX1_24K"/>
    <property type="match status" value="1"/>
</dbReference>
<feature type="binding site" evidence="7">
    <location>
        <position position="97"/>
    </location>
    <ligand>
        <name>[2Fe-2S] cluster</name>
        <dbReference type="ChEBI" id="CHEBI:190135"/>
    </ligand>
</feature>
<reference evidence="8 9" key="1">
    <citation type="submission" date="2016-05" db="EMBL/GenBank/DDBJ databases">
        <authorList>
            <person name="Lavstsen T."/>
            <person name="Jespersen J.S."/>
        </authorList>
    </citation>
    <scope>NUCLEOTIDE SEQUENCE [LARGE SCALE GENOMIC DNA]</scope>
    <source>
        <strain evidence="8 9">B7-9</strain>
    </source>
</reference>
<dbReference type="NCBIfam" id="NF005747">
    <property type="entry name" value="PRK07571.1"/>
    <property type="match status" value="1"/>
</dbReference>
<organism evidence="8 9">
    <name type="scientific">Candidatus Chloroploca asiatica</name>
    <dbReference type="NCBI Taxonomy" id="1506545"/>
    <lineage>
        <taxon>Bacteria</taxon>
        <taxon>Bacillati</taxon>
        <taxon>Chloroflexota</taxon>
        <taxon>Chloroflexia</taxon>
        <taxon>Chloroflexales</taxon>
        <taxon>Chloroflexineae</taxon>
        <taxon>Oscillochloridaceae</taxon>
        <taxon>Candidatus Chloroploca</taxon>
    </lineage>
</organism>
<keyword evidence="4 7" id="KW-0408">Iron</keyword>
<comment type="cofactor">
    <cofactor evidence="7">
        <name>[2Fe-2S] cluster</name>
        <dbReference type="ChEBI" id="CHEBI:190135"/>
    </cofactor>
    <text evidence="7">Binds 1 [2Fe-2S] cluster.</text>
</comment>
<evidence type="ECO:0000256" key="5">
    <source>
        <dbReference type="ARBA" id="ARBA00023014"/>
    </source>
</evidence>
<dbReference type="RefSeq" id="WP_097651876.1">
    <property type="nucleotide sequence ID" value="NZ_LYXE01000072.1"/>
</dbReference>
<evidence type="ECO:0000256" key="7">
    <source>
        <dbReference type="PIRSR" id="PIRSR000216-1"/>
    </source>
</evidence>
<dbReference type="Pfam" id="PF01257">
    <property type="entry name" value="2Fe-2S_thioredx"/>
    <property type="match status" value="1"/>
</dbReference>
<dbReference type="InterPro" id="IPR002023">
    <property type="entry name" value="NuoE-like"/>
</dbReference>
<dbReference type="GO" id="GO:0051537">
    <property type="term" value="F:2 iron, 2 sulfur cluster binding"/>
    <property type="evidence" value="ECO:0007669"/>
    <property type="project" value="UniProtKB-KW"/>
</dbReference>
<evidence type="ECO:0000256" key="3">
    <source>
        <dbReference type="ARBA" id="ARBA00022723"/>
    </source>
</evidence>
<keyword evidence="8" id="KW-0371">Homeobox</keyword>
<comment type="cofactor">
    <cofactor evidence="6">
        <name>[2Fe-2S] cluster</name>
        <dbReference type="ChEBI" id="CHEBI:190135"/>
    </cofactor>
</comment>
<protein>
    <submittedName>
        <fullName evidence="8">Bidirectional hydrogenase complex protein HoxE</fullName>
    </submittedName>
</protein>
<evidence type="ECO:0000313" key="9">
    <source>
        <dbReference type="Proteomes" id="UP000220922"/>
    </source>
</evidence>
<dbReference type="Gene3D" id="3.40.30.10">
    <property type="entry name" value="Glutaredoxin"/>
    <property type="match status" value="1"/>
</dbReference>
<dbReference type="GO" id="GO:0003677">
    <property type="term" value="F:DNA binding"/>
    <property type="evidence" value="ECO:0007669"/>
    <property type="project" value="UniProtKB-KW"/>
</dbReference>
<name>A0A2H3KMP6_9CHLR</name>
<dbReference type="PIRSF" id="PIRSF000216">
    <property type="entry name" value="NADH_DH_24kDa"/>
    <property type="match status" value="1"/>
</dbReference>
<dbReference type="Proteomes" id="UP000220922">
    <property type="component" value="Unassembled WGS sequence"/>
</dbReference>
<accession>A0A2H3KMP6</accession>
<dbReference type="EMBL" id="LYXE01000072">
    <property type="protein sequence ID" value="PDV99402.1"/>
    <property type="molecule type" value="Genomic_DNA"/>
</dbReference>
<sequence>MATASPPRSPADQANDKRLKILEATMKRHQYRADALIEVLHKAQELYGHLTEDRLLAIAHSLHLPPSRVYGVATFYHFFSLTPQGEHSCTVCLGTACYVKGAMELLATLETESGLRAGSTSADGKLSLLTARCLGACGIAPAVIVDGNVAGHADPEVMRARVRALLDED</sequence>
<feature type="binding site" evidence="7">
    <location>
        <position position="133"/>
    </location>
    <ligand>
        <name>[2Fe-2S] cluster</name>
        <dbReference type="ChEBI" id="CHEBI:190135"/>
    </ligand>
</feature>
<keyword evidence="3 7" id="KW-0479">Metal-binding</keyword>
<dbReference type="PANTHER" id="PTHR43342">
    <property type="entry name" value="NADH-QUINONE OXIDOREDUCTASE, E SUBUNIT"/>
    <property type="match status" value="1"/>
</dbReference>
<gene>
    <name evidence="8" type="ORF">A9Q02_12205</name>
</gene>
<dbReference type="InterPro" id="IPR041921">
    <property type="entry name" value="NuoE_N"/>
</dbReference>